<sequence length="206" mass="21901">MNKNFMYGIGAVKYNDFVIGYIEKGSFDLNGQKPEAAKIEAEQAPGAPVLIIPQSNGSIAPTFNVIQTDYKNLHAMLGGTLHYAKEDSEKKNPIGWTAPQAALLMQGPFELELVSGRSILIPNGTLLSNLGGKLTLTETAKIECTLEVAMPEDGSQPYGVFDSKTLPEEWGEHKLPAAGAAAAASVQSEEATSEEATSKEATSKEG</sequence>
<evidence type="ECO:0000256" key="1">
    <source>
        <dbReference type="SAM" id="MobiDB-lite"/>
    </source>
</evidence>
<evidence type="ECO:0000313" key="2">
    <source>
        <dbReference type="EMBL" id="DAD84798.1"/>
    </source>
</evidence>
<proteinExistence type="predicted"/>
<protein>
    <submittedName>
        <fullName evidence="2">Uncharacterized protein</fullName>
    </submittedName>
</protein>
<feature type="region of interest" description="Disordered" evidence="1">
    <location>
        <begin position="169"/>
        <end position="206"/>
    </location>
</feature>
<name>A0A8S5MR54_9CAUD</name>
<dbReference type="EMBL" id="BK014966">
    <property type="protein sequence ID" value="DAD84798.1"/>
    <property type="molecule type" value="Genomic_DNA"/>
</dbReference>
<accession>A0A8S5MR54</accession>
<organism evidence="2">
    <name type="scientific">Siphoviridae sp. ctfeV1</name>
    <dbReference type="NCBI Taxonomy" id="2826417"/>
    <lineage>
        <taxon>Viruses</taxon>
        <taxon>Duplodnaviria</taxon>
        <taxon>Heunggongvirae</taxon>
        <taxon>Uroviricota</taxon>
        <taxon>Caudoviricetes</taxon>
    </lineage>
</organism>
<feature type="compositionally biased region" description="Low complexity" evidence="1">
    <location>
        <begin position="177"/>
        <end position="190"/>
    </location>
</feature>
<feature type="compositionally biased region" description="Basic and acidic residues" evidence="1">
    <location>
        <begin position="196"/>
        <end position="206"/>
    </location>
</feature>
<reference evidence="2" key="1">
    <citation type="journal article" date="2021" name="Proc. Natl. Acad. Sci. U.S.A.">
        <title>A Catalog of Tens of Thousands of Viruses from Human Metagenomes Reveals Hidden Associations with Chronic Diseases.</title>
        <authorList>
            <person name="Tisza M.J."/>
            <person name="Buck C.B."/>
        </authorList>
    </citation>
    <scope>NUCLEOTIDE SEQUENCE</scope>
    <source>
        <strain evidence="2">CtfeV1</strain>
    </source>
</reference>